<evidence type="ECO:0000256" key="4">
    <source>
        <dbReference type="ARBA" id="ARBA00022606"/>
    </source>
</evidence>
<feature type="domain" description="Homeobox" evidence="14">
    <location>
        <begin position="164"/>
        <end position="224"/>
    </location>
</feature>
<dbReference type="GO" id="GO:0005634">
    <property type="term" value="C:nucleus"/>
    <property type="evidence" value="ECO:0007669"/>
    <property type="project" value="UniProtKB-SubCell"/>
</dbReference>
<keyword evidence="9 11" id="KW-0539">Nucleus</keyword>
<dbReference type="PROSITE" id="PS00027">
    <property type="entry name" value="HOMEOBOX_1"/>
    <property type="match status" value="1"/>
</dbReference>
<dbReference type="AlphaFoldDB" id="A0A8D3ALQ6"/>
<keyword evidence="8" id="KW-0804">Transcription</keyword>
<dbReference type="GeneTree" id="ENSGT00940000157776"/>
<reference evidence="16" key="2">
    <citation type="submission" date="2025-08" db="UniProtKB">
        <authorList>
            <consortium name="Ensembl"/>
        </authorList>
    </citation>
    <scope>IDENTIFICATION</scope>
</reference>
<evidence type="ECO:0000256" key="5">
    <source>
        <dbReference type="ARBA" id="ARBA00023015"/>
    </source>
</evidence>
<evidence type="ECO:0000256" key="13">
    <source>
        <dbReference type="SAM" id="MobiDB-lite"/>
    </source>
</evidence>
<dbReference type="PROSITE" id="PS50803">
    <property type="entry name" value="OAR"/>
    <property type="match status" value="1"/>
</dbReference>
<protein>
    <recommendedName>
        <fullName evidence="18">Visual system homeobox 2</fullName>
    </recommendedName>
</protein>
<keyword evidence="10" id="KW-0844">Vision</keyword>
<dbReference type="PANTHER" id="PTHR46892:SF3">
    <property type="entry name" value="VISUAL SYSTEM HOMEOBOX 2"/>
    <property type="match status" value="1"/>
</dbReference>
<dbReference type="InterPro" id="IPR003654">
    <property type="entry name" value="OAR_dom"/>
</dbReference>
<feature type="region of interest" description="Disordered" evidence="13">
    <location>
        <begin position="271"/>
        <end position="375"/>
    </location>
</feature>
<keyword evidence="7 11" id="KW-0371">Homeobox</keyword>
<dbReference type="PANTHER" id="PTHR46892">
    <property type="entry name" value="VISUAL SYSTEM HOMEOBOX 2"/>
    <property type="match status" value="1"/>
</dbReference>
<evidence type="ECO:0000313" key="17">
    <source>
        <dbReference type="Proteomes" id="UP000694558"/>
    </source>
</evidence>
<dbReference type="Pfam" id="PF03826">
    <property type="entry name" value="OAR"/>
    <property type="match status" value="1"/>
</dbReference>
<feature type="DNA-binding region" description="Homeobox" evidence="11">
    <location>
        <begin position="166"/>
        <end position="225"/>
    </location>
</feature>
<feature type="compositionally biased region" description="Basic and acidic residues" evidence="13">
    <location>
        <begin position="297"/>
        <end position="324"/>
    </location>
</feature>
<keyword evidence="6 11" id="KW-0238">DNA-binding</keyword>
<dbReference type="FunFam" id="1.10.10.60:FF:000065">
    <property type="entry name" value="Visual system homeobox 1"/>
    <property type="match status" value="1"/>
</dbReference>
<dbReference type="InterPro" id="IPR017970">
    <property type="entry name" value="Homeobox_CS"/>
</dbReference>
<evidence type="ECO:0000256" key="2">
    <source>
        <dbReference type="ARBA" id="ARBA00005733"/>
    </source>
</evidence>
<dbReference type="Pfam" id="PF00046">
    <property type="entry name" value="Homeodomain"/>
    <property type="match status" value="1"/>
</dbReference>
<dbReference type="InterPro" id="IPR052294">
    <property type="entry name" value="VSX_homeobox_regulators"/>
</dbReference>
<evidence type="ECO:0000256" key="6">
    <source>
        <dbReference type="ARBA" id="ARBA00023125"/>
    </source>
</evidence>
<evidence type="ECO:0000256" key="12">
    <source>
        <dbReference type="RuleBase" id="RU000682"/>
    </source>
</evidence>
<feature type="compositionally biased region" description="Polar residues" evidence="13">
    <location>
        <begin position="17"/>
        <end position="28"/>
    </location>
</feature>
<keyword evidence="3" id="KW-0217">Developmental protein</keyword>
<dbReference type="GO" id="GO:0007601">
    <property type="term" value="P:visual perception"/>
    <property type="evidence" value="ECO:0007669"/>
    <property type="project" value="UniProtKB-KW"/>
</dbReference>
<organism evidence="16 17">
    <name type="scientific">Scophthalmus maximus</name>
    <name type="common">Turbot</name>
    <name type="synonym">Psetta maxima</name>
    <dbReference type="NCBI Taxonomy" id="52904"/>
    <lineage>
        <taxon>Eukaryota</taxon>
        <taxon>Metazoa</taxon>
        <taxon>Chordata</taxon>
        <taxon>Craniata</taxon>
        <taxon>Vertebrata</taxon>
        <taxon>Euteleostomi</taxon>
        <taxon>Actinopterygii</taxon>
        <taxon>Neopterygii</taxon>
        <taxon>Teleostei</taxon>
        <taxon>Neoteleostei</taxon>
        <taxon>Acanthomorphata</taxon>
        <taxon>Carangaria</taxon>
        <taxon>Pleuronectiformes</taxon>
        <taxon>Pleuronectoidei</taxon>
        <taxon>Scophthalmidae</taxon>
        <taxon>Scophthalmus</taxon>
    </lineage>
</organism>
<dbReference type="InterPro" id="IPR009057">
    <property type="entry name" value="Homeodomain-like_sf"/>
</dbReference>
<evidence type="ECO:0000256" key="8">
    <source>
        <dbReference type="ARBA" id="ARBA00023163"/>
    </source>
</evidence>
<feature type="region of interest" description="Disordered" evidence="13">
    <location>
        <begin position="132"/>
        <end position="169"/>
    </location>
</feature>
<feature type="compositionally biased region" description="Basic and acidic residues" evidence="13">
    <location>
        <begin position="349"/>
        <end position="375"/>
    </location>
</feature>
<evidence type="ECO:0000256" key="10">
    <source>
        <dbReference type="ARBA" id="ARBA00023305"/>
    </source>
</evidence>
<proteinExistence type="inferred from homology"/>
<dbReference type="Ensembl" id="ENSSMAT00000020440.2">
    <property type="protein sequence ID" value="ENSSMAP00000020193.2"/>
    <property type="gene ID" value="ENSSMAG00000012357.2"/>
</dbReference>
<gene>
    <name evidence="16" type="primary">LOC118290545</name>
</gene>
<dbReference type="GO" id="GO:0045892">
    <property type="term" value="P:negative regulation of DNA-templated transcription"/>
    <property type="evidence" value="ECO:0007669"/>
    <property type="project" value="UniProtKB-ARBA"/>
</dbReference>
<comment type="similarity">
    <text evidence="2">Belongs to the paired homeobox family.</text>
</comment>
<evidence type="ECO:0000256" key="1">
    <source>
        <dbReference type="ARBA" id="ARBA00004123"/>
    </source>
</evidence>
<dbReference type="InterPro" id="IPR001356">
    <property type="entry name" value="HD"/>
</dbReference>
<evidence type="ECO:0000313" key="16">
    <source>
        <dbReference type="Ensembl" id="ENSSMAP00000020193.2"/>
    </source>
</evidence>
<feature type="region of interest" description="Disordered" evidence="13">
    <location>
        <begin position="1"/>
        <end position="32"/>
    </location>
</feature>
<evidence type="ECO:0000256" key="3">
    <source>
        <dbReference type="ARBA" id="ARBA00022473"/>
    </source>
</evidence>
<dbReference type="PROSITE" id="PS50071">
    <property type="entry name" value="HOMEOBOX_2"/>
    <property type="match status" value="1"/>
</dbReference>
<dbReference type="CDD" id="cd00086">
    <property type="entry name" value="homeodomain"/>
    <property type="match status" value="1"/>
</dbReference>
<name>A0A8D3ALQ6_SCOMX</name>
<evidence type="ECO:0008006" key="18">
    <source>
        <dbReference type="Google" id="ProtNLM"/>
    </source>
</evidence>
<feature type="compositionally biased region" description="Polar residues" evidence="13">
    <location>
        <begin position="137"/>
        <end position="151"/>
    </location>
</feature>
<dbReference type="Gene3D" id="1.10.10.60">
    <property type="entry name" value="Homeodomain-like"/>
    <property type="match status" value="1"/>
</dbReference>
<keyword evidence="5" id="KW-0805">Transcription regulation</keyword>
<evidence type="ECO:0000256" key="11">
    <source>
        <dbReference type="PROSITE-ProRule" id="PRU00108"/>
    </source>
</evidence>
<evidence type="ECO:0000259" key="14">
    <source>
        <dbReference type="PROSITE" id="PS50071"/>
    </source>
</evidence>
<evidence type="ECO:0000256" key="9">
    <source>
        <dbReference type="ARBA" id="ARBA00023242"/>
    </source>
</evidence>
<evidence type="ECO:0000259" key="15">
    <source>
        <dbReference type="PROSITE" id="PS50803"/>
    </source>
</evidence>
<comment type="subcellular location">
    <subcellularLocation>
        <location evidence="1 11 12">Nucleus</location>
    </subcellularLocation>
</comment>
<dbReference type="SMART" id="SM00389">
    <property type="entry name" value="HOX"/>
    <property type="match status" value="1"/>
</dbReference>
<dbReference type="Proteomes" id="UP000694558">
    <property type="component" value="Chromosome 20"/>
</dbReference>
<dbReference type="SUPFAM" id="SSF46689">
    <property type="entry name" value="Homeodomain-like"/>
    <property type="match status" value="1"/>
</dbReference>
<keyword evidence="4" id="KW-0716">Sensory transduction</keyword>
<reference evidence="16" key="1">
    <citation type="submission" date="2023-05" db="EMBL/GenBank/DDBJ databases">
        <title>High-quality long-read genome of Scophthalmus maximus.</title>
        <authorList>
            <person name="Lien S."/>
            <person name="Martinez P."/>
        </authorList>
    </citation>
    <scope>NUCLEOTIDE SEQUENCE [LARGE SCALE GENOMIC DNA]</scope>
</reference>
<feature type="domain" description="OAR" evidence="15">
    <location>
        <begin position="325"/>
        <end position="338"/>
    </location>
</feature>
<sequence>MTGKEGVVLSDAENKMKSASQTSVNHAGSQLPPPVWKMAPAVHRRTGFGIQELLGLNKEPPAAPRRPLEALPHRAHLLAARSALGHGGLGVGMGLLGPEGIHSFYSQPAFLEVLSEAQNVHLQPLHRAAHMEAQMDAQHSASSGDLSSGDQKFSKSSTSQSKKRKKRRHRTIFTSYQLEELEKAFNEAHYPDVYAREMLSMKTELPEDRIQVWFQNRRAKWRKREKCWGRSSVMSILKSAKEGVTESYAPKLIFYGVSLNSYSLFPPGMHKKSVETTHTSPGKPSSAAPHTPTQEQPADKVMEDEEEKPREDADSPISKEELRENSIAALRARAQQHSAKMFCTVSSRTDGHVTHKEEADDRATEQETSEEEKRN</sequence>
<dbReference type="GO" id="GO:0000981">
    <property type="term" value="F:DNA-binding transcription factor activity, RNA polymerase II-specific"/>
    <property type="evidence" value="ECO:0007669"/>
    <property type="project" value="InterPro"/>
</dbReference>
<accession>A0A8D3ALQ6</accession>
<evidence type="ECO:0000256" key="7">
    <source>
        <dbReference type="ARBA" id="ARBA00023155"/>
    </source>
</evidence>
<dbReference type="GO" id="GO:1990837">
    <property type="term" value="F:sequence-specific double-stranded DNA binding"/>
    <property type="evidence" value="ECO:0007669"/>
    <property type="project" value="TreeGrafter"/>
</dbReference>